<dbReference type="RefSeq" id="WP_131258120.1">
    <property type="nucleotide sequence ID" value="NZ_JBHSUS010000001.1"/>
</dbReference>
<dbReference type="CDD" id="cd14727">
    <property type="entry name" value="ChanN-like"/>
    <property type="match status" value="1"/>
</dbReference>
<protein>
    <submittedName>
        <fullName evidence="2">ChaN family lipoprotein</fullName>
    </submittedName>
</protein>
<comment type="caution">
    <text evidence="2">The sequence shown here is derived from an EMBL/GenBank/DDBJ whole genome shotgun (WGS) entry which is preliminary data.</text>
</comment>
<name>A0ABW1XM24_9ALTE</name>
<sequence length="337" mass="37340">MHKKLTTLIVLGLSLAGCSVTPSGQQTELPKLHTLYDYALLDNSGKLVSLAEVADALASKQVIFLGEAHSHPGAHLFQMQMLQALHARHPQIALSMEQFETDTQAWLDRYTAGEIGEWTLTHYARAWPNYKGSYRPLVDYARDNNLPVIAANAPKDIVVCVGRQGPALLDKLPPNRRINVAKEMDFSQEGAYFEKFIGSMGGHGNQERPSQRMLNSYAGQVVRDETMAQSIVNYLTAHPQSMVVHTNGSFHSEDHLGTVERVTRRLNTSVAVIQPVLLDDPQHSDISEDMLKKGDYLLLIAPISDNVKLPEYQQAWMKSAFTPSNVDCNFSDAAGSE</sequence>
<reference evidence="3" key="1">
    <citation type="journal article" date="2019" name="Int. J. Syst. Evol. Microbiol.">
        <title>The Global Catalogue of Microorganisms (GCM) 10K type strain sequencing project: providing services to taxonomists for standard genome sequencing and annotation.</title>
        <authorList>
            <consortium name="The Broad Institute Genomics Platform"/>
            <consortium name="The Broad Institute Genome Sequencing Center for Infectious Disease"/>
            <person name="Wu L."/>
            <person name="Ma J."/>
        </authorList>
    </citation>
    <scope>NUCLEOTIDE SEQUENCE [LARGE SCALE GENOMIC DNA]</scope>
    <source>
        <strain evidence="3">CGMCC 1.16031</strain>
    </source>
</reference>
<keyword evidence="2" id="KW-0449">Lipoprotein</keyword>
<feature type="domain" description="Haem-binding uptake Tiki superfamily ChaN" evidence="1">
    <location>
        <begin position="54"/>
        <end position="262"/>
    </location>
</feature>
<dbReference type="EMBL" id="JBHSUS010000001">
    <property type="protein sequence ID" value="MFC6440320.1"/>
    <property type="molecule type" value="Genomic_DNA"/>
</dbReference>
<dbReference type="InterPro" id="IPR007314">
    <property type="entry name" value="Cofac_haem-bd_dom"/>
</dbReference>
<evidence type="ECO:0000313" key="2">
    <source>
        <dbReference type="EMBL" id="MFC6440320.1"/>
    </source>
</evidence>
<dbReference type="Pfam" id="PF04187">
    <property type="entry name" value="Cofac_haem_bdg"/>
    <property type="match status" value="1"/>
</dbReference>
<dbReference type="Proteomes" id="UP001596364">
    <property type="component" value="Unassembled WGS sequence"/>
</dbReference>
<dbReference type="PROSITE" id="PS51257">
    <property type="entry name" value="PROKAR_LIPOPROTEIN"/>
    <property type="match status" value="1"/>
</dbReference>
<organism evidence="2 3">
    <name type="scientific">Pseudobowmanella zhangzhouensis</name>
    <dbReference type="NCBI Taxonomy" id="1537679"/>
    <lineage>
        <taxon>Bacteria</taxon>
        <taxon>Pseudomonadati</taxon>
        <taxon>Pseudomonadota</taxon>
        <taxon>Gammaproteobacteria</taxon>
        <taxon>Alteromonadales</taxon>
        <taxon>Alteromonadaceae</taxon>
    </lineage>
</organism>
<evidence type="ECO:0000259" key="1">
    <source>
        <dbReference type="Pfam" id="PF04187"/>
    </source>
</evidence>
<dbReference type="Gene3D" id="3.40.50.11550">
    <property type="match status" value="1"/>
</dbReference>
<accession>A0ABW1XM24</accession>
<evidence type="ECO:0000313" key="3">
    <source>
        <dbReference type="Proteomes" id="UP001596364"/>
    </source>
</evidence>
<gene>
    <name evidence="2" type="ORF">ACFP85_09195</name>
</gene>
<keyword evidence="3" id="KW-1185">Reference proteome</keyword>
<dbReference type="SUPFAM" id="SSF159501">
    <property type="entry name" value="EreA/ChaN-like"/>
    <property type="match status" value="1"/>
</dbReference>
<proteinExistence type="predicted"/>